<evidence type="ECO:0000313" key="3">
    <source>
        <dbReference type="EMBL" id="GHF42684.1"/>
    </source>
</evidence>
<dbReference type="Gene3D" id="3.90.230.10">
    <property type="entry name" value="Creatinase/methionine aminopeptidase superfamily"/>
    <property type="match status" value="1"/>
</dbReference>
<reference evidence="3" key="1">
    <citation type="journal article" date="2014" name="Int. J. Syst. Evol. Microbiol.">
        <title>Complete genome of a new Firmicutes species belonging to the dominant human colonic microbiota ('Ruminococcus bicirculans') reveals two chromosomes and a selective capacity to utilize plant glucans.</title>
        <authorList>
            <consortium name="NISC Comparative Sequencing Program"/>
            <person name="Wegmann U."/>
            <person name="Louis P."/>
            <person name="Goesmann A."/>
            <person name="Henrissat B."/>
            <person name="Duncan S.H."/>
            <person name="Flint H.J."/>
        </authorList>
    </citation>
    <scope>NUCLEOTIDE SEQUENCE</scope>
    <source>
        <strain evidence="3">CGMCC 1.18437</strain>
    </source>
</reference>
<dbReference type="Proteomes" id="UP000539473">
    <property type="component" value="Unassembled WGS sequence"/>
</dbReference>
<name>A0A7W8NPB7_9DEIO</name>
<reference evidence="6" key="2">
    <citation type="journal article" date="2019" name="Int. J. Syst. Evol. Microbiol.">
        <title>The Global Catalogue of Microorganisms (GCM) 10K type strain sequencing project: providing services to taxonomists for standard genome sequencing and annotation.</title>
        <authorList>
            <consortium name="The Broad Institute Genomics Platform"/>
            <consortium name="The Broad Institute Genome Sequencing Center for Infectious Disease"/>
            <person name="Wu L."/>
            <person name="Ma J."/>
        </authorList>
    </citation>
    <scope>NUCLEOTIDE SEQUENCE [LARGE SCALE GENOMIC DNA]</scope>
    <source>
        <strain evidence="6">CGMCC 1.18437</strain>
    </source>
</reference>
<sequence length="367" mass="40232">MLFDDQFIQYFASFAFHATERPIALLILPGGERHLFVPRLEREHAQTFAQAERVVDYPEYPGDVHPMQRLAVHLKALGLDRGRIGVDHDGYPAVMGYSGPPVSEVLPDATVLRVSPGIDEQMALKSPAELALIRESVRWGDHAHRLLQKYTEIGASETDVEARATREATAAMVAAIGEQRRTPNRWLSGAVALYRGQIGAASALPHAMTSGVRFQAGDTLVTGAGAGVGGYLSELERTMFMGEPTAEQRTFFAHMLALQDIAFEALKPGATCASVDVAVQAYIDREGLQAYWRHHVGHGLEQRIHEAPFLDRGDARVLRPGMVLSVEPGLYVPGLGGFRHSDTILITDSGMEILTFYPRQLDDLIIG</sequence>
<evidence type="ECO:0000259" key="1">
    <source>
        <dbReference type="Pfam" id="PF00557"/>
    </source>
</evidence>
<evidence type="ECO:0000313" key="6">
    <source>
        <dbReference type="Proteomes" id="UP000619376"/>
    </source>
</evidence>
<dbReference type="GO" id="GO:0004177">
    <property type="term" value="F:aminopeptidase activity"/>
    <property type="evidence" value="ECO:0007669"/>
    <property type="project" value="UniProtKB-KW"/>
</dbReference>
<evidence type="ECO:0000259" key="2">
    <source>
        <dbReference type="Pfam" id="PF01321"/>
    </source>
</evidence>
<evidence type="ECO:0000313" key="5">
    <source>
        <dbReference type="Proteomes" id="UP000539473"/>
    </source>
</evidence>
<feature type="domain" description="Creatinase N-terminal" evidence="2">
    <location>
        <begin position="2"/>
        <end position="115"/>
    </location>
</feature>
<dbReference type="Proteomes" id="UP000619376">
    <property type="component" value="Unassembled WGS sequence"/>
</dbReference>
<dbReference type="InterPro" id="IPR036005">
    <property type="entry name" value="Creatinase/aminopeptidase-like"/>
</dbReference>
<dbReference type="Gene3D" id="3.40.350.10">
    <property type="entry name" value="Creatinase/prolidase N-terminal domain"/>
    <property type="match status" value="1"/>
</dbReference>
<dbReference type="InterPro" id="IPR000994">
    <property type="entry name" value="Pept_M24"/>
</dbReference>
<dbReference type="PANTHER" id="PTHR46112">
    <property type="entry name" value="AMINOPEPTIDASE"/>
    <property type="match status" value="1"/>
</dbReference>
<accession>A0A7W8NPB7</accession>
<dbReference type="EMBL" id="BNAJ01000004">
    <property type="protein sequence ID" value="GHF42684.1"/>
    <property type="molecule type" value="Genomic_DNA"/>
</dbReference>
<dbReference type="Pfam" id="PF01321">
    <property type="entry name" value="Creatinase_N"/>
    <property type="match status" value="1"/>
</dbReference>
<protein>
    <submittedName>
        <fullName evidence="4">Xaa-Pro aminopeptidase</fullName>
    </submittedName>
    <submittedName>
        <fullName evidence="3">Xaa-Pro dipeptidase</fullName>
    </submittedName>
</protein>
<feature type="domain" description="Peptidase M24" evidence="1">
    <location>
        <begin position="132"/>
        <end position="348"/>
    </location>
</feature>
<dbReference type="InterPro" id="IPR000587">
    <property type="entry name" value="Creatinase_N"/>
</dbReference>
<dbReference type="CDD" id="cd01066">
    <property type="entry name" value="APP_MetAP"/>
    <property type="match status" value="1"/>
</dbReference>
<dbReference type="Pfam" id="PF00557">
    <property type="entry name" value="Peptidase_M24"/>
    <property type="match status" value="1"/>
</dbReference>
<keyword evidence="4" id="KW-0645">Protease</keyword>
<reference evidence="3" key="4">
    <citation type="submission" date="2024-05" db="EMBL/GenBank/DDBJ databases">
        <authorList>
            <person name="Sun Q."/>
            <person name="Zhou Y."/>
        </authorList>
    </citation>
    <scope>NUCLEOTIDE SEQUENCE</scope>
    <source>
        <strain evidence="3">CGMCC 1.18437</strain>
    </source>
</reference>
<gene>
    <name evidence="3" type="ORF">GCM10017781_18760</name>
    <name evidence="4" type="ORF">HNQ07_002090</name>
</gene>
<keyword evidence="6" id="KW-1185">Reference proteome</keyword>
<organism evidence="4 5">
    <name type="scientific">Deinococcus metalli</name>
    <dbReference type="NCBI Taxonomy" id="1141878"/>
    <lineage>
        <taxon>Bacteria</taxon>
        <taxon>Thermotogati</taxon>
        <taxon>Deinococcota</taxon>
        <taxon>Deinococci</taxon>
        <taxon>Deinococcales</taxon>
        <taxon>Deinococcaceae</taxon>
        <taxon>Deinococcus</taxon>
    </lineage>
</organism>
<dbReference type="RefSeq" id="WP_229831918.1">
    <property type="nucleotide sequence ID" value="NZ_BNAJ01000004.1"/>
</dbReference>
<dbReference type="SUPFAM" id="SSF55920">
    <property type="entry name" value="Creatinase/aminopeptidase"/>
    <property type="match status" value="1"/>
</dbReference>
<comment type="caution">
    <text evidence="4">The sequence shown here is derived from an EMBL/GenBank/DDBJ whole genome shotgun (WGS) entry which is preliminary data.</text>
</comment>
<dbReference type="AlphaFoldDB" id="A0A7W8NPB7"/>
<dbReference type="SUPFAM" id="SSF53092">
    <property type="entry name" value="Creatinase/prolidase N-terminal domain"/>
    <property type="match status" value="1"/>
</dbReference>
<proteinExistence type="predicted"/>
<reference evidence="4 5" key="3">
    <citation type="submission" date="2020-08" db="EMBL/GenBank/DDBJ databases">
        <title>Genomic Encyclopedia of Type Strains, Phase IV (KMG-IV): sequencing the most valuable type-strain genomes for metagenomic binning, comparative biology and taxonomic classification.</title>
        <authorList>
            <person name="Goeker M."/>
        </authorList>
    </citation>
    <scope>NUCLEOTIDE SEQUENCE [LARGE SCALE GENOMIC DNA]</scope>
    <source>
        <strain evidence="4 5">DSM 27521</strain>
    </source>
</reference>
<keyword evidence="4" id="KW-0031">Aminopeptidase</keyword>
<evidence type="ECO:0000313" key="4">
    <source>
        <dbReference type="EMBL" id="MBB5376626.1"/>
    </source>
</evidence>
<dbReference type="InterPro" id="IPR029149">
    <property type="entry name" value="Creatin/AminoP/Spt16_N"/>
</dbReference>
<keyword evidence="4" id="KW-0378">Hydrolase</keyword>
<dbReference type="EMBL" id="JACHFK010000004">
    <property type="protein sequence ID" value="MBB5376626.1"/>
    <property type="molecule type" value="Genomic_DNA"/>
</dbReference>
<dbReference type="PANTHER" id="PTHR46112:SF2">
    <property type="entry name" value="XAA-PRO AMINOPEPTIDASE P-RELATED"/>
    <property type="match status" value="1"/>
</dbReference>
<dbReference type="InterPro" id="IPR050659">
    <property type="entry name" value="Peptidase_M24B"/>
</dbReference>